<dbReference type="HOGENOM" id="CLU_111359_0_0_1"/>
<dbReference type="GeneID" id="17256407"/>
<accession>A0A0D3IG68</accession>
<evidence type="ECO:0000256" key="1">
    <source>
        <dbReference type="RuleBase" id="RU003860"/>
    </source>
</evidence>
<dbReference type="Gene3D" id="3.30.300.90">
    <property type="entry name" value="BolA-like"/>
    <property type="match status" value="1"/>
</dbReference>
<dbReference type="KEGG" id="ehx:EMIHUDRAFT_452727"/>
<protein>
    <recommendedName>
        <fullName evidence="4">BolA-like protein</fullName>
    </recommendedName>
</protein>
<dbReference type="Pfam" id="PF01722">
    <property type="entry name" value="BolA"/>
    <property type="match status" value="1"/>
</dbReference>
<comment type="similarity">
    <text evidence="1">Belongs to the BolA/IbaG family.</text>
</comment>
<dbReference type="RefSeq" id="XP_005762682.1">
    <property type="nucleotide sequence ID" value="XM_005762625.1"/>
</dbReference>
<evidence type="ECO:0000313" key="2">
    <source>
        <dbReference type="EnsemblProtists" id="EOD10253"/>
    </source>
</evidence>
<dbReference type="InterPro" id="IPR002634">
    <property type="entry name" value="BolA"/>
</dbReference>
<dbReference type="PaxDb" id="2903-EOD10253"/>
<dbReference type="EnsemblProtists" id="EOD10253">
    <property type="protein sequence ID" value="EOD10253"/>
    <property type="gene ID" value="EMIHUDRAFT_452727"/>
</dbReference>
<dbReference type="eggNOG" id="KOG2313">
    <property type="taxonomic scope" value="Eukaryota"/>
</dbReference>
<dbReference type="STRING" id="2903.R1BK63"/>
<name>A0A0D3IG68_EMIH1</name>
<evidence type="ECO:0000313" key="3">
    <source>
        <dbReference type="Proteomes" id="UP000013827"/>
    </source>
</evidence>
<dbReference type="SUPFAM" id="SSF82657">
    <property type="entry name" value="BolA-like"/>
    <property type="match status" value="1"/>
</dbReference>
<keyword evidence="3" id="KW-1185">Reference proteome</keyword>
<dbReference type="PANTHER" id="PTHR46230">
    <property type="match status" value="1"/>
</dbReference>
<dbReference type="PANTHER" id="PTHR46230:SF4">
    <property type="entry name" value="PROTEIN BOLA4, CHLOROPLASTIC_MITOCHONDRIAL"/>
    <property type="match status" value="1"/>
</dbReference>
<dbReference type="AlphaFoldDB" id="A0A0D3IG68"/>
<reference evidence="3" key="1">
    <citation type="journal article" date="2013" name="Nature">
        <title>Pan genome of the phytoplankton Emiliania underpins its global distribution.</title>
        <authorList>
            <person name="Read B.A."/>
            <person name="Kegel J."/>
            <person name="Klute M.J."/>
            <person name="Kuo A."/>
            <person name="Lefebvre S.C."/>
            <person name="Maumus F."/>
            <person name="Mayer C."/>
            <person name="Miller J."/>
            <person name="Monier A."/>
            <person name="Salamov A."/>
            <person name="Young J."/>
            <person name="Aguilar M."/>
            <person name="Claverie J.M."/>
            <person name="Frickenhaus S."/>
            <person name="Gonzalez K."/>
            <person name="Herman E.K."/>
            <person name="Lin Y.C."/>
            <person name="Napier J."/>
            <person name="Ogata H."/>
            <person name="Sarno A.F."/>
            <person name="Shmutz J."/>
            <person name="Schroeder D."/>
            <person name="de Vargas C."/>
            <person name="Verret F."/>
            <person name="von Dassow P."/>
            <person name="Valentin K."/>
            <person name="Van de Peer Y."/>
            <person name="Wheeler G."/>
            <person name="Dacks J.B."/>
            <person name="Delwiche C.F."/>
            <person name="Dyhrman S.T."/>
            <person name="Glockner G."/>
            <person name="John U."/>
            <person name="Richards T."/>
            <person name="Worden A.Z."/>
            <person name="Zhang X."/>
            <person name="Grigoriev I.V."/>
            <person name="Allen A.E."/>
            <person name="Bidle K."/>
            <person name="Borodovsky M."/>
            <person name="Bowler C."/>
            <person name="Brownlee C."/>
            <person name="Cock J.M."/>
            <person name="Elias M."/>
            <person name="Gladyshev V.N."/>
            <person name="Groth M."/>
            <person name="Guda C."/>
            <person name="Hadaegh A."/>
            <person name="Iglesias-Rodriguez M.D."/>
            <person name="Jenkins J."/>
            <person name="Jones B.M."/>
            <person name="Lawson T."/>
            <person name="Leese F."/>
            <person name="Lindquist E."/>
            <person name="Lobanov A."/>
            <person name="Lomsadze A."/>
            <person name="Malik S.B."/>
            <person name="Marsh M.E."/>
            <person name="Mackinder L."/>
            <person name="Mock T."/>
            <person name="Mueller-Roeber B."/>
            <person name="Pagarete A."/>
            <person name="Parker M."/>
            <person name="Probert I."/>
            <person name="Quesneville H."/>
            <person name="Raines C."/>
            <person name="Rensing S.A."/>
            <person name="Riano-Pachon D.M."/>
            <person name="Richier S."/>
            <person name="Rokitta S."/>
            <person name="Shiraiwa Y."/>
            <person name="Soanes D.M."/>
            <person name="van der Giezen M."/>
            <person name="Wahlund T.M."/>
            <person name="Williams B."/>
            <person name="Wilson W."/>
            <person name="Wolfe G."/>
            <person name="Wurch L.L."/>
        </authorList>
    </citation>
    <scope>NUCLEOTIDE SEQUENCE</scope>
</reference>
<dbReference type="GO" id="GO:0016226">
    <property type="term" value="P:iron-sulfur cluster assembly"/>
    <property type="evidence" value="ECO:0007669"/>
    <property type="project" value="TreeGrafter"/>
</dbReference>
<dbReference type="Proteomes" id="UP000013827">
    <property type="component" value="Unassembled WGS sequence"/>
</dbReference>
<proteinExistence type="inferred from homology"/>
<dbReference type="InterPro" id="IPR036065">
    <property type="entry name" value="BolA-like_sf"/>
</dbReference>
<reference evidence="2" key="2">
    <citation type="submission" date="2024-10" db="UniProtKB">
        <authorList>
            <consortium name="EnsemblProtists"/>
        </authorList>
    </citation>
    <scope>IDENTIFICATION</scope>
</reference>
<organism evidence="2 3">
    <name type="scientific">Emiliania huxleyi (strain CCMP1516)</name>
    <dbReference type="NCBI Taxonomy" id="280463"/>
    <lineage>
        <taxon>Eukaryota</taxon>
        <taxon>Haptista</taxon>
        <taxon>Haptophyta</taxon>
        <taxon>Prymnesiophyceae</taxon>
        <taxon>Isochrysidales</taxon>
        <taxon>Noelaerhabdaceae</taxon>
        <taxon>Emiliania</taxon>
    </lineage>
</organism>
<sequence length="129" mass="13759">MASALPFTVRAARTSRALPSLSPVAAVGWRSLGVRMQSGINDPTVVDRCTAALEAALEPTSVKVMGAYDDPNGSHITIECVSPKFEGKRSLARQQMVFKAIWAEMDGQGGTVHAVDTMVLKSPSEVKDE</sequence>
<evidence type="ECO:0008006" key="4">
    <source>
        <dbReference type="Google" id="ProtNLM"/>
    </source>
</evidence>
<dbReference type="OMA" id="SHITIEC"/>